<feature type="region of interest" description="Disordered" evidence="1">
    <location>
        <begin position="208"/>
        <end position="246"/>
    </location>
</feature>
<dbReference type="Proteomes" id="UP001201812">
    <property type="component" value="Unassembled WGS sequence"/>
</dbReference>
<accession>A0AAD4QW71</accession>
<dbReference type="AlphaFoldDB" id="A0AAD4QW71"/>
<feature type="compositionally biased region" description="Acidic residues" evidence="1">
    <location>
        <begin position="227"/>
        <end position="244"/>
    </location>
</feature>
<sequence>MQACGPEDVNTDNCDYEYDFLGVVSCYMQYFGSPKHYLDDPPENLTQVLQSSIEDKVQKVNVDIKSTRKSVRISYFEEDLGAFEPMSSEEDDGSGDGPDFPLPTGHGNTMEVTKHGRYNANYTIEINDLNDRRLLLVLTGKSKLWFRLHCYLCGAWMEMTTDCNGTKITYSTKDIYTERRTVTHKKFDNRIGSERECTLWEADSTEETRRLEKKHKRDRKEKIDTEVPLDEENFTTESPLEEGTEASKCNCKKALLEKFGDRLTPMGMQDHP</sequence>
<proteinExistence type="predicted"/>
<dbReference type="EMBL" id="JAKKPZ010000577">
    <property type="protein sequence ID" value="KAI1693860.1"/>
    <property type="molecule type" value="Genomic_DNA"/>
</dbReference>
<organism evidence="2 3">
    <name type="scientific">Ditylenchus destructor</name>
    <dbReference type="NCBI Taxonomy" id="166010"/>
    <lineage>
        <taxon>Eukaryota</taxon>
        <taxon>Metazoa</taxon>
        <taxon>Ecdysozoa</taxon>
        <taxon>Nematoda</taxon>
        <taxon>Chromadorea</taxon>
        <taxon>Rhabditida</taxon>
        <taxon>Tylenchina</taxon>
        <taxon>Tylenchomorpha</taxon>
        <taxon>Sphaerularioidea</taxon>
        <taxon>Anguinidae</taxon>
        <taxon>Anguininae</taxon>
        <taxon>Ditylenchus</taxon>
    </lineage>
</organism>
<evidence type="ECO:0000256" key="1">
    <source>
        <dbReference type="SAM" id="MobiDB-lite"/>
    </source>
</evidence>
<evidence type="ECO:0000313" key="3">
    <source>
        <dbReference type="Proteomes" id="UP001201812"/>
    </source>
</evidence>
<comment type="caution">
    <text evidence="2">The sequence shown here is derived from an EMBL/GenBank/DDBJ whole genome shotgun (WGS) entry which is preliminary data.</text>
</comment>
<reference evidence="2" key="1">
    <citation type="submission" date="2022-01" db="EMBL/GenBank/DDBJ databases">
        <title>Genome Sequence Resource for Two Populations of Ditylenchus destructor, the Migratory Endoparasitic Phytonematode.</title>
        <authorList>
            <person name="Zhang H."/>
            <person name="Lin R."/>
            <person name="Xie B."/>
        </authorList>
    </citation>
    <scope>NUCLEOTIDE SEQUENCE</scope>
    <source>
        <strain evidence="2">BazhouSP</strain>
    </source>
</reference>
<protein>
    <submittedName>
        <fullName evidence="2">Uncharacterized protein</fullName>
    </submittedName>
</protein>
<name>A0AAD4QW71_9BILA</name>
<keyword evidence="3" id="KW-1185">Reference proteome</keyword>
<gene>
    <name evidence="2" type="ORF">DdX_20425</name>
</gene>
<evidence type="ECO:0000313" key="2">
    <source>
        <dbReference type="EMBL" id="KAI1693860.1"/>
    </source>
</evidence>